<evidence type="ECO:0000256" key="6">
    <source>
        <dbReference type="ARBA" id="ARBA00022833"/>
    </source>
</evidence>
<dbReference type="GO" id="GO:0005737">
    <property type="term" value="C:cytoplasm"/>
    <property type="evidence" value="ECO:0007669"/>
    <property type="project" value="UniProtKB-SubCell"/>
</dbReference>
<dbReference type="EC" id="3.1.-.-" evidence="7"/>
<dbReference type="InterPro" id="IPR020549">
    <property type="entry name" value="YbeY_CS"/>
</dbReference>
<dbReference type="AlphaFoldDB" id="D0MDF0"/>
<dbReference type="Gene3D" id="3.40.390.30">
    <property type="entry name" value="Metalloproteases ('zincins'), catalytic domain"/>
    <property type="match status" value="1"/>
</dbReference>
<accession>D0MDF0</accession>
<comment type="function">
    <text evidence="7">Single strand-specific metallo-endoribonuclease involved in late-stage 70S ribosome quality control and in maturation of the 3' terminus of the 16S rRNA.</text>
</comment>
<feature type="binding site" evidence="7">
    <location>
        <position position="123"/>
    </location>
    <ligand>
        <name>Zn(2+)</name>
        <dbReference type="ChEBI" id="CHEBI:29105"/>
        <note>catalytic</note>
    </ligand>
</feature>
<dbReference type="PANTHER" id="PTHR46986:SF1">
    <property type="entry name" value="ENDORIBONUCLEASE YBEY, CHLOROPLASTIC"/>
    <property type="match status" value="1"/>
</dbReference>
<keyword evidence="7" id="KW-0963">Cytoplasm</keyword>
<dbReference type="HAMAP" id="MF_00009">
    <property type="entry name" value="Endoribonucl_YbeY"/>
    <property type="match status" value="1"/>
</dbReference>
<dbReference type="GO" id="GO:0006364">
    <property type="term" value="P:rRNA processing"/>
    <property type="evidence" value="ECO:0007669"/>
    <property type="project" value="UniProtKB-UniRule"/>
</dbReference>
<dbReference type="Proteomes" id="UP000002221">
    <property type="component" value="Chromosome"/>
</dbReference>
<dbReference type="PROSITE" id="PS01306">
    <property type="entry name" value="UPF0054"/>
    <property type="match status" value="1"/>
</dbReference>
<feature type="binding site" evidence="7">
    <location>
        <position position="117"/>
    </location>
    <ligand>
        <name>Zn(2+)</name>
        <dbReference type="ChEBI" id="CHEBI:29105"/>
        <note>catalytic</note>
    </ligand>
</feature>
<dbReference type="Pfam" id="PF02130">
    <property type="entry name" value="YbeY"/>
    <property type="match status" value="1"/>
</dbReference>
<feature type="binding site" evidence="7">
    <location>
        <position position="113"/>
    </location>
    <ligand>
        <name>Zn(2+)</name>
        <dbReference type="ChEBI" id="CHEBI:29105"/>
        <note>catalytic</note>
    </ligand>
</feature>
<reference evidence="8 9" key="1">
    <citation type="journal article" date="2009" name="Stand. Genomic Sci.">
        <title>Complete genome sequence of Rhodothermus marinus type strain (R-10).</title>
        <authorList>
            <person name="Nolan M."/>
            <person name="Tindall B.J."/>
            <person name="Pomrenke H."/>
            <person name="Lapidus A."/>
            <person name="Copeland A."/>
            <person name="Glavina Del Rio T."/>
            <person name="Lucas S."/>
            <person name="Chen F."/>
            <person name="Tice H."/>
            <person name="Cheng J.F."/>
            <person name="Saunders E."/>
            <person name="Han C."/>
            <person name="Bruce D."/>
            <person name="Goodwin L."/>
            <person name="Chain P."/>
            <person name="Pitluck S."/>
            <person name="Ovchinikova G."/>
            <person name="Pati A."/>
            <person name="Ivanova N."/>
            <person name="Mavromatis K."/>
            <person name="Chen A."/>
            <person name="Palaniappan K."/>
            <person name="Land M."/>
            <person name="Hauser L."/>
            <person name="Chang Y.J."/>
            <person name="Jeffries C.D."/>
            <person name="Brettin T."/>
            <person name="Goker M."/>
            <person name="Bristow J."/>
            <person name="Eisen J.A."/>
            <person name="Markowitz V."/>
            <person name="Hugenholtz P."/>
            <person name="Kyrpides N.C."/>
            <person name="Klenk H.P."/>
            <person name="Detter J.C."/>
        </authorList>
    </citation>
    <scope>NUCLEOTIDE SEQUENCE [LARGE SCALE GENOMIC DNA]</scope>
    <source>
        <strain evidence="9">ATCC 43812 / DSM 4252 / R-10</strain>
    </source>
</reference>
<keyword evidence="2 7" id="KW-0540">Nuclease</keyword>
<dbReference type="GO" id="GO:0004521">
    <property type="term" value="F:RNA endonuclease activity"/>
    <property type="evidence" value="ECO:0007669"/>
    <property type="project" value="UniProtKB-UniRule"/>
</dbReference>
<dbReference type="RefSeq" id="WP_012842755.1">
    <property type="nucleotide sequence ID" value="NC_013501.1"/>
</dbReference>
<evidence type="ECO:0000313" key="8">
    <source>
        <dbReference type="EMBL" id="ACY47143.1"/>
    </source>
</evidence>
<dbReference type="KEGG" id="rmr:Rmar_0237"/>
<dbReference type="NCBIfam" id="TIGR00043">
    <property type="entry name" value="rRNA maturation RNase YbeY"/>
    <property type="match status" value="1"/>
</dbReference>
<keyword evidence="9" id="KW-1185">Reference proteome</keyword>
<comment type="similarity">
    <text evidence="1 7">Belongs to the endoribonuclease YbeY family.</text>
</comment>
<dbReference type="eggNOG" id="COG0319">
    <property type="taxonomic scope" value="Bacteria"/>
</dbReference>
<evidence type="ECO:0000256" key="3">
    <source>
        <dbReference type="ARBA" id="ARBA00022723"/>
    </source>
</evidence>
<dbReference type="GO" id="GO:0004222">
    <property type="term" value="F:metalloendopeptidase activity"/>
    <property type="evidence" value="ECO:0007669"/>
    <property type="project" value="InterPro"/>
</dbReference>
<evidence type="ECO:0000256" key="2">
    <source>
        <dbReference type="ARBA" id="ARBA00022722"/>
    </source>
</evidence>
<keyword evidence="4 7" id="KW-0255">Endonuclease</keyword>
<evidence type="ECO:0000256" key="4">
    <source>
        <dbReference type="ARBA" id="ARBA00022759"/>
    </source>
</evidence>
<gene>
    <name evidence="7" type="primary">ybeY</name>
    <name evidence="8" type="ordered locus">Rmar_0237</name>
</gene>
<evidence type="ECO:0000256" key="1">
    <source>
        <dbReference type="ARBA" id="ARBA00010875"/>
    </source>
</evidence>
<keyword evidence="3 7" id="KW-0479">Metal-binding</keyword>
<dbReference type="SUPFAM" id="SSF55486">
    <property type="entry name" value="Metalloproteases ('zincins'), catalytic domain"/>
    <property type="match status" value="1"/>
</dbReference>
<dbReference type="EMBL" id="CP001807">
    <property type="protein sequence ID" value="ACY47143.1"/>
    <property type="molecule type" value="Genomic_DNA"/>
</dbReference>
<keyword evidence="7" id="KW-0690">Ribosome biogenesis</keyword>
<organism evidence="8 9">
    <name type="scientific">Rhodothermus marinus (strain ATCC 43812 / DSM 4252 / R-10)</name>
    <name type="common">Rhodothermus obamensis</name>
    <dbReference type="NCBI Taxonomy" id="518766"/>
    <lineage>
        <taxon>Bacteria</taxon>
        <taxon>Pseudomonadati</taxon>
        <taxon>Rhodothermota</taxon>
        <taxon>Rhodothermia</taxon>
        <taxon>Rhodothermales</taxon>
        <taxon>Rhodothermaceae</taxon>
        <taxon>Rhodothermus</taxon>
    </lineage>
</organism>
<keyword evidence="5 7" id="KW-0378">Hydrolase</keyword>
<evidence type="ECO:0000256" key="7">
    <source>
        <dbReference type="HAMAP-Rule" id="MF_00009"/>
    </source>
</evidence>
<dbReference type="InterPro" id="IPR002036">
    <property type="entry name" value="YbeY"/>
</dbReference>
<evidence type="ECO:0000256" key="5">
    <source>
        <dbReference type="ARBA" id="ARBA00022801"/>
    </source>
</evidence>
<comment type="subcellular location">
    <subcellularLocation>
        <location evidence="7">Cytoplasm</location>
    </subcellularLocation>
</comment>
<dbReference type="HOGENOM" id="CLU_106710_3_3_10"/>
<keyword evidence="7" id="KW-0698">rRNA processing</keyword>
<dbReference type="STRING" id="518766.Rmar_0237"/>
<sequence>MKAPETEALEIVQAHPSRRLPNALLRRLVQAVLAGEKARLRYLSLVLTDHATVRELNRTYLGHDYDTDVLSFPLSEEPGVVEGEIYVDLDTAAERHAEFGATFTQEACRYVVHGLLHLLGYDDATPEARAHMHRLEDRYLQAAGLL</sequence>
<name>D0MDF0_RHOM4</name>
<dbReference type="GO" id="GO:0008270">
    <property type="term" value="F:zinc ion binding"/>
    <property type="evidence" value="ECO:0007669"/>
    <property type="project" value="UniProtKB-UniRule"/>
</dbReference>
<protein>
    <recommendedName>
        <fullName evidence="7">Endoribonuclease YbeY</fullName>
        <ecNumber evidence="7">3.1.-.-</ecNumber>
    </recommendedName>
</protein>
<evidence type="ECO:0000313" key="9">
    <source>
        <dbReference type="Proteomes" id="UP000002221"/>
    </source>
</evidence>
<dbReference type="InterPro" id="IPR023091">
    <property type="entry name" value="MetalPrtase_cat_dom_sf_prd"/>
</dbReference>
<comment type="cofactor">
    <cofactor evidence="7">
        <name>Zn(2+)</name>
        <dbReference type="ChEBI" id="CHEBI:29105"/>
    </cofactor>
    <text evidence="7">Binds 1 zinc ion.</text>
</comment>
<dbReference type="PANTHER" id="PTHR46986">
    <property type="entry name" value="ENDORIBONUCLEASE YBEY, CHLOROPLASTIC"/>
    <property type="match status" value="1"/>
</dbReference>
<dbReference type="OrthoDB" id="9811984at2"/>
<keyword evidence="6 7" id="KW-0862">Zinc</keyword>
<proteinExistence type="inferred from homology"/>